<dbReference type="RefSeq" id="WP_345472313.1">
    <property type="nucleotide sequence ID" value="NZ_CP125942.1"/>
</dbReference>
<dbReference type="SUPFAM" id="SSF48498">
    <property type="entry name" value="Tetracyclin repressor-like, C-terminal domain"/>
    <property type="match status" value="1"/>
</dbReference>
<dbReference type="KEGG" id="gey:QMQ05_01200"/>
<feature type="domain" description="HTH tetR-type" evidence="5">
    <location>
        <begin position="5"/>
        <end position="65"/>
    </location>
</feature>
<dbReference type="PROSITE" id="PS50977">
    <property type="entry name" value="HTH_TETR_2"/>
    <property type="match status" value="1"/>
</dbReference>
<dbReference type="InterPro" id="IPR036271">
    <property type="entry name" value="Tet_transcr_reg_TetR-rel_C_sf"/>
</dbReference>
<dbReference type="InterPro" id="IPR001647">
    <property type="entry name" value="HTH_TetR"/>
</dbReference>
<dbReference type="Proteomes" id="UP001486888">
    <property type="component" value="Chromosome"/>
</dbReference>
<evidence type="ECO:0000256" key="3">
    <source>
        <dbReference type="ARBA" id="ARBA00023163"/>
    </source>
</evidence>
<gene>
    <name evidence="6" type="ORF">QMQ05_01200</name>
</gene>
<evidence type="ECO:0000256" key="1">
    <source>
        <dbReference type="ARBA" id="ARBA00023015"/>
    </source>
</evidence>
<protein>
    <submittedName>
        <fullName evidence="6">TetR/AcrR family transcriptional regulator</fullName>
    </submittedName>
</protein>
<organism evidence="6 7">
    <name type="scientific">Glutamicibacter ectropisis</name>
    <dbReference type="NCBI Taxonomy" id="3046593"/>
    <lineage>
        <taxon>Bacteria</taxon>
        <taxon>Bacillati</taxon>
        <taxon>Actinomycetota</taxon>
        <taxon>Actinomycetes</taxon>
        <taxon>Micrococcales</taxon>
        <taxon>Micrococcaceae</taxon>
        <taxon>Glutamicibacter</taxon>
    </lineage>
</organism>
<evidence type="ECO:0000256" key="2">
    <source>
        <dbReference type="ARBA" id="ARBA00023125"/>
    </source>
</evidence>
<keyword evidence="7" id="KW-1185">Reference proteome</keyword>
<keyword evidence="3" id="KW-0804">Transcription</keyword>
<dbReference type="InterPro" id="IPR009057">
    <property type="entry name" value="Homeodomain-like_sf"/>
</dbReference>
<reference evidence="6 7" key="1">
    <citation type="submission" date="2023-05" db="EMBL/GenBank/DDBJ databases">
        <title>Glutamicibacter sp. B1, complete genome.</title>
        <authorList>
            <person name="Long Y.H."/>
            <person name="Fang T."/>
            <person name="Li X.Y."/>
        </authorList>
    </citation>
    <scope>NUCLEOTIDE SEQUENCE [LARGE SCALE GENOMIC DNA]</scope>
    <source>
        <strain evidence="6 7">B1</strain>
    </source>
</reference>
<evidence type="ECO:0000313" key="7">
    <source>
        <dbReference type="Proteomes" id="UP001486888"/>
    </source>
</evidence>
<keyword evidence="1" id="KW-0805">Transcription regulation</keyword>
<dbReference type="EMBL" id="CP125942">
    <property type="protein sequence ID" value="XAO46196.1"/>
    <property type="molecule type" value="Genomic_DNA"/>
</dbReference>
<proteinExistence type="predicted"/>
<dbReference type="Gene3D" id="1.10.357.10">
    <property type="entry name" value="Tetracycline Repressor, domain 2"/>
    <property type="match status" value="1"/>
</dbReference>
<evidence type="ECO:0000313" key="6">
    <source>
        <dbReference type="EMBL" id="XAO46196.1"/>
    </source>
</evidence>
<keyword evidence="2 4" id="KW-0238">DNA-binding</keyword>
<dbReference type="PRINTS" id="PR00455">
    <property type="entry name" value="HTHTETR"/>
</dbReference>
<dbReference type="Pfam" id="PF00440">
    <property type="entry name" value="TetR_N"/>
    <property type="match status" value="1"/>
</dbReference>
<evidence type="ECO:0000259" key="5">
    <source>
        <dbReference type="PROSITE" id="PS50977"/>
    </source>
</evidence>
<dbReference type="PANTHER" id="PTHR47506">
    <property type="entry name" value="TRANSCRIPTIONAL REGULATORY PROTEIN"/>
    <property type="match status" value="1"/>
</dbReference>
<feature type="DNA-binding region" description="H-T-H motif" evidence="4">
    <location>
        <begin position="28"/>
        <end position="47"/>
    </location>
</feature>
<evidence type="ECO:0000256" key="4">
    <source>
        <dbReference type="PROSITE-ProRule" id="PRU00335"/>
    </source>
</evidence>
<dbReference type="PANTHER" id="PTHR47506:SF1">
    <property type="entry name" value="HTH-TYPE TRANSCRIPTIONAL REGULATOR YJDC"/>
    <property type="match status" value="1"/>
</dbReference>
<accession>A0AAU6WE11</accession>
<dbReference type="GO" id="GO:0003677">
    <property type="term" value="F:DNA binding"/>
    <property type="evidence" value="ECO:0007669"/>
    <property type="project" value="UniProtKB-UniRule"/>
</dbReference>
<sequence length="189" mass="19847">MPPRITARTKLLDAAAQLFYAEGISATGIDAVIAKAGVAKMSLYNNFESKTGLVMAYLEARHQEWLGLYQARLEKAGDGAGGVLAVVDAYIDHAEAGYEHGFRGCGLLNAAAELPAGDPGRSIVAAHKLQVEQLLAGHLASLTTKKQAEALAGQISFLLEGAISRAGLEGNSTLLLRARAMISDMVEAL</sequence>
<name>A0AAU6WE11_9MICC</name>
<dbReference type="AlphaFoldDB" id="A0AAU6WE11"/>
<dbReference type="SUPFAM" id="SSF46689">
    <property type="entry name" value="Homeodomain-like"/>
    <property type="match status" value="1"/>
</dbReference>